<comment type="similarity">
    <text evidence="1">In the N-terminal section; belongs to the CRISPR-associated nuclease Cas3-HD family.</text>
</comment>
<dbReference type="InterPro" id="IPR001650">
    <property type="entry name" value="Helicase_C-like"/>
</dbReference>
<organism evidence="11 12">
    <name type="scientific">Krasilnikovia cinnamomea</name>
    <dbReference type="NCBI Taxonomy" id="349313"/>
    <lineage>
        <taxon>Bacteria</taxon>
        <taxon>Bacillati</taxon>
        <taxon>Actinomycetota</taxon>
        <taxon>Actinomycetes</taxon>
        <taxon>Micromonosporales</taxon>
        <taxon>Micromonosporaceae</taxon>
        <taxon>Krasilnikovia</taxon>
    </lineage>
</organism>
<evidence type="ECO:0000256" key="2">
    <source>
        <dbReference type="ARBA" id="ARBA00009046"/>
    </source>
</evidence>
<dbReference type="OrthoDB" id="9810236at2"/>
<evidence type="ECO:0000256" key="1">
    <source>
        <dbReference type="ARBA" id="ARBA00006847"/>
    </source>
</evidence>
<dbReference type="EMBL" id="SHKY01000002">
    <property type="protein sequence ID" value="RZU46649.1"/>
    <property type="molecule type" value="Genomic_DNA"/>
</dbReference>
<dbReference type="GO" id="GO:0004386">
    <property type="term" value="F:helicase activity"/>
    <property type="evidence" value="ECO:0007669"/>
    <property type="project" value="UniProtKB-KW"/>
</dbReference>
<dbReference type="RefSeq" id="WP_130513836.1">
    <property type="nucleotide sequence ID" value="NZ_SHKY01000002.1"/>
</dbReference>
<comment type="caution">
    <text evidence="11">The sequence shown here is derived from an EMBL/GenBank/DDBJ whole genome shotgun (WGS) entry which is preliminary data.</text>
</comment>
<dbReference type="GO" id="GO:0046872">
    <property type="term" value="F:metal ion binding"/>
    <property type="evidence" value="ECO:0007669"/>
    <property type="project" value="UniProtKB-KW"/>
</dbReference>
<comment type="similarity">
    <text evidence="2">In the central section; belongs to the CRISPR-associated helicase Cas3 family.</text>
</comment>
<dbReference type="SUPFAM" id="SSF109604">
    <property type="entry name" value="HD-domain/PDEase-like"/>
    <property type="match status" value="1"/>
</dbReference>
<dbReference type="SMART" id="SM00490">
    <property type="entry name" value="HELICc"/>
    <property type="match status" value="1"/>
</dbReference>
<keyword evidence="3" id="KW-0479">Metal-binding</keyword>
<dbReference type="NCBIfam" id="TIGR02621">
    <property type="entry name" value="cas3_GSU0051"/>
    <property type="match status" value="1"/>
</dbReference>
<evidence type="ECO:0000256" key="4">
    <source>
        <dbReference type="ARBA" id="ARBA00022741"/>
    </source>
</evidence>
<dbReference type="PROSITE" id="PS51643">
    <property type="entry name" value="HD_CAS3"/>
    <property type="match status" value="1"/>
</dbReference>
<dbReference type="Pfam" id="PF04851">
    <property type="entry name" value="ResIII"/>
    <property type="match status" value="1"/>
</dbReference>
<dbReference type="Proteomes" id="UP000292564">
    <property type="component" value="Unassembled WGS sequence"/>
</dbReference>
<evidence type="ECO:0000256" key="6">
    <source>
        <dbReference type="ARBA" id="ARBA00022806"/>
    </source>
</evidence>
<proteinExistence type="inferred from homology"/>
<accession>A0A4Q7ZA34</accession>
<evidence type="ECO:0000256" key="7">
    <source>
        <dbReference type="ARBA" id="ARBA00022840"/>
    </source>
</evidence>
<dbReference type="InterPro" id="IPR027417">
    <property type="entry name" value="P-loop_NTPase"/>
</dbReference>
<keyword evidence="6 11" id="KW-0347">Helicase</keyword>
<keyword evidence="8" id="KW-0051">Antiviral defense</keyword>
<dbReference type="GO" id="GO:0005524">
    <property type="term" value="F:ATP binding"/>
    <property type="evidence" value="ECO:0007669"/>
    <property type="project" value="UniProtKB-KW"/>
</dbReference>
<evidence type="ECO:0000256" key="5">
    <source>
        <dbReference type="ARBA" id="ARBA00022801"/>
    </source>
</evidence>
<reference evidence="11 12" key="1">
    <citation type="submission" date="2019-02" db="EMBL/GenBank/DDBJ databases">
        <title>Sequencing the genomes of 1000 actinobacteria strains.</title>
        <authorList>
            <person name="Klenk H.-P."/>
        </authorList>
    </citation>
    <scope>NUCLEOTIDE SEQUENCE [LARGE SCALE GENOMIC DNA]</scope>
    <source>
        <strain evidence="11 12">DSM 45162</strain>
    </source>
</reference>
<dbReference type="InterPro" id="IPR013444">
    <property type="entry name" value="Helicase_Cas3_CRISPR-ass_Anaes"/>
</dbReference>
<keyword evidence="12" id="KW-1185">Reference proteome</keyword>
<dbReference type="Pfam" id="PF18019">
    <property type="entry name" value="Cas3_HD"/>
    <property type="match status" value="1"/>
</dbReference>
<feature type="compositionally biased region" description="Basic and acidic residues" evidence="9">
    <location>
        <begin position="567"/>
        <end position="578"/>
    </location>
</feature>
<evidence type="ECO:0000313" key="12">
    <source>
        <dbReference type="Proteomes" id="UP000292564"/>
    </source>
</evidence>
<dbReference type="Gene3D" id="3.40.50.300">
    <property type="entry name" value="P-loop containing nucleotide triphosphate hydrolases"/>
    <property type="match status" value="2"/>
</dbReference>
<keyword evidence="5" id="KW-0378">Hydrolase</keyword>
<keyword evidence="11" id="KW-0540">Nuclease</keyword>
<dbReference type="NCBIfam" id="TIGR01596">
    <property type="entry name" value="cas3_HD"/>
    <property type="match status" value="1"/>
</dbReference>
<dbReference type="InterPro" id="IPR006935">
    <property type="entry name" value="Helicase/UvrB_N"/>
</dbReference>
<protein>
    <submittedName>
        <fullName evidence="11">CRISPR-associated endonuclease/helicase Cas3</fullName>
    </submittedName>
</protein>
<dbReference type="InterPro" id="IPR054712">
    <property type="entry name" value="Cas3-like_dom"/>
</dbReference>
<dbReference type="SUPFAM" id="SSF52540">
    <property type="entry name" value="P-loop containing nucleoside triphosphate hydrolases"/>
    <property type="match status" value="1"/>
</dbReference>
<dbReference type="AlphaFoldDB" id="A0A4Q7ZA34"/>
<dbReference type="Gene3D" id="1.10.3210.30">
    <property type="match status" value="1"/>
</dbReference>
<evidence type="ECO:0000256" key="9">
    <source>
        <dbReference type="SAM" id="MobiDB-lite"/>
    </source>
</evidence>
<evidence type="ECO:0000259" key="10">
    <source>
        <dbReference type="PROSITE" id="PS51643"/>
    </source>
</evidence>
<keyword evidence="4" id="KW-0547">Nucleotide-binding</keyword>
<dbReference type="Pfam" id="PF22590">
    <property type="entry name" value="Cas3-like_C_2"/>
    <property type="match status" value="1"/>
</dbReference>
<dbReference type="GO" id="GO:0004519">
    <property type="term" value="F:endonuclease activity"/>
    <property type="evidence" value="ECO:0007669"/>
    <property type="project" value="UniProtKB-KW"/>
</dbReference>
<feature type="region of interest" description="Disordered" evidence="9">
    <location>
        <begin position="564"/>
        <end position="596"/>
    </location>
</feature>
<keyword evidence="11" id="KW-0255">Endonuclease</keyword>
<keyword evidence="7" id="KW-0067">ATP-binding</keyword>
<feature type="domain" description="HD Cas3-type" evidence="10">
    <location>
        <begin position="787"/>
        <end position="982"/>
    </location>
</feature>
<dbReference type="InterPro" id="IPR006483">
    <property type="entry name" value="CRISPR-assoc_Cas3_HD"/>
</dbReference>
<sequence length="992" mass="105621">MTLTASDFPAFVTAAHGREPFPWQQALVQRVLTEGAWPQVIDVPTGLGKTSLLDAAVFITAVAPHLGRRRIFFVVDRRLVVDEAHLHARRLQQALADAAAGSVAATVAEALAATGDDGPILDVTRMRGGATWDRLWAERPDRASIITGTVDQVGSRMLFRGYGVTEYARSIDAALVGTDSLIIIDEAHLVEPLLHTLNAAIGMDGWTLAPPPQLVTMSATIPDAGAGRVHTITAADEQHPVAGGRLNAPKRLHLVQVATTSKNADATVTAALTHLATTAAAEVQLTGAVVNTVARARAVFTALQTAGIPAVLLTGRNHDIGRDQLLTDYYPRLAADRDRTGTLPLVLVATQTVEVGANIDLDLLITESASLPALIQRLGRLNRLGLHPDARAIVVHPSHLAVHLPAKPEQAPAVDDDPVYGTARVLTWQWLTSHTTVHPYTRQTSVAELTDGLDACPAALRRLITTAPSGLREPQPYTPVLHQATLDAWTRTSPTPHPDPPIAPYLHGITDTAPAVGILWRSELHTTPPDDWPTALDAAPPAAEESVAVPLASVRRWLTAGITDPQLSDRDDQHHNPADDPATTSATRRRDPDGRPLVLRYRDRADATVIPAEHIRPGDLIVVPTSYGGCDRYGWHPESTDHAVDVADLARRRGNPILRLGPALTIATRSTLGEVPDAARPLQKLLGAAGGGPGAFTHDGVGGAGGAASSGQTSPAELPALLREAADAVAPDTRLGHNLRRLHERGARITVLDASTTTGAPGYLAVLTTANTLALTEDSTEASSATGSRRQLSLDAHQQAVAARATQIGRNLGLPEPILAALHTAAVRHDNGKIDPRFQAMLHGGDHLTADIAEHPLAKSGMDPADRPAFRRALRRSGYPPGMRHEALSAQLAAAYLTANPSPDLDVDLVVHLIAAHHGRNRPLLPPVDDPHPETIKANGIAFSTAHTVDWAAPRRFATLNDRYGRWNLALLETIVRLADIYCSARNEGAQP</sequence>
<dbReference type="GO" id="GO:0003677">
    <property type="term" value="F:DNA binding"/>
    <property type="evidence" value="ECO:0007669"/>
    <property type="project" value="InterPro"/>
</dbReference>
<evidence type="ECO:0000313" key="11">
    <source>
        <dbReference type="EMBL" id="RZU46649.1"/>
    </source>
</evidence>
<dbReference type="GO" id="GO:0051607">
    <property type="term" value="P:defense response to virus"/>
    <property type="evidence" value="ECO:0007669"/>
    <property type="project" value="UniProtKB-KW"/>
</dbReference>
<name>A0A4Q7ZA34_9ACTN</name>
<dbReference type="InterPro" id="IPR038257">
    <property type="entry name" value="CRISPR-assoc_Cas3_HD_sf"/>
</dbReference>
<dbReference type="GO" id="GO:0016787">
    <property type="term" value="F:hydrolase activity"/>
    <property type="evidence" value="ECO:0007669"/>
    <property type="project" value="UniProtKB-KW"/>
</dbReference>
<evidence type="ECO:0000256" key="3">
    <source>
        <dbReference type="ARBA" id="ARBA00022723"/>
    </source>
</evidence>
<gene>
    <name evidence="11" type="ORF">EV385_6725</name>
</gene>
<evidence type="ECO:0000256" key="8">
    <source>
        <dbReference type="ARBA" id="ARBA00023118"/>
    </source>
</evidence>